<proteinExistence type="predicted"/>
<reference evidence="1" key="1">
    <citation type="submission" date="2021-01" db="EMBL/GenBank/DDBJ databases">
        <authorList>
            <consortium name="Genoscope - CEA"/>
            <person name="William W."/>
        </authorList>
    </citation>
    <scope>NUCLEOTIDE SEQUENCE</scope>
</reference>
<accession>A0A8S1QSX7</accession>
<comment type="caution">
    <text evidence="1">The sequence shown here is derived from an EMBL/GenBank/DDBJ whole genome shotgun (WGS) entry which is preliminary data.</text>
</comment>
<name>A0A8S1QSX7_9CILI</name>
<keyword evidence="2" id="KW-1185">Reference proteome</keyword>
<evidence type="ECO:0000313" key="2">
    <source>
        <dbReference type="Proteomes" id="UP000692954"/>
    </source>
</evidence>
<sequence>MQGLHRLKKQNSEFSRLILFHLKTQTKKLYFIQNLIPLELRNINQRRIT</sequence>
<protein>
    <submittedName>
        <fullName evidence="1">Uncharacterized protein</fullName>
    </submittedName>
</protein>
<evidence type="ECO:0000313" key="1">
    <source>
        <dbReference type="EMBL" id="CAD8118848.1"/>
    </source>
</evidence>
<organism evidence="1 2">
    <name type="scientific">Paramecium sonneborni</name>
    <dbReference type="NCBI Taxonomy" id="65129"/>
    <lineage>
        <taxon>Eukaryota</taxon>
        <taxon>Sar</taxon>
        <taxon>Alveolata</taxon>
        <taxon>Ciliophora</taxon>
        <taxon>Intramacronucleata</taxon>
        <taxon>Oligohymenophorea</taxon>
        <taxon>Peniculida</taxon>
        <taxon>Parameciidae</taxon>
        <taxon>Paramecium</taxon>
    </lineage>
</organism>
<dbReference type="Proteomes" id="UP000692954">
    <property type="component" value="Unassembled WGS sequence"/>
</dbReference>
<dbReference type="AlphaFoldDB" id="A0A8S1QSX7"/>
<gene>
    <name evidence="1" type="ORF">PSON_ATCC_30995.1.T1180201</name>
</gene>
<dbReference type="EMBL" id="CAJJDN010000118">
    <property type="protein sequence ID" value="CAD8118848.1"/>
    <property type="molecule type" value="Genomic_DNA"/>
</dbReference>